<feature type="transmembrane region" description="Helical" evidence="8">
    <location>
        <begin position="287"/>
        <end position="307"/>
    </location>
</feature>
<dbReference type="EMBL" id="CP073355">
    <property type="protein sequence ID" value="URA10056.1"/>
    <property type="molecule type" value="Genomic_DNA"/>
</dbReference>
<evidence type="ECO:0000256" key="6">
    <source>
        <dbReference type="ARBA" id="ARBA00022989"/>
    </source>
</evidence>
<dbReference type="Proteomes" id="UP001056539">
    <property type="component" value="Chromosome"/>
</dbReference>
<feature type="transmembrane region" description="Helical" evidence="8">
    <location>
        <begin position="99"/>
        <end position="120"/>
    </location>
</feature>
<evidence type="ECO:0000256" key="5">
    <source>
        <dbReference type="ARBA" id="ARBA00022692"/>
    </source>
</evidence>
<feature type="transmembrane region" description="Helical" evidence="8">
    <location>
        <begin position="37"/>
        <end position="55"/>
    </location>
</feature>
<protein>
    <submittedName>
        <fullName evidence="9">AEC family transporter</fullName>
    </submittedName>
</protein>
<keyword evidence="10" id="KW-1185">Reference proteome</keyword>
<dbReference type="RefSeq" id="WP_271435187.1">
    <property type="nucleotide sequence ID" value="NZ_CP073355.1"/>
</dbReference>
<feature type="transmembrane region" description="Helical" evidence="8">
    <location>
        <begin position="192"/>
        <end position="214"/>
    </location>
</feature>
<gene>
    <name evidence="9" type="ORF">KDW03_11320</name>
</gene>
<evidence type="ECO:0000313" key="10">
    <source>
        <dbReference type="Proteomes" id="UP001056539"/>
    </source>
</evidence>
<keyword evidence="3" id="KW-0813">Transport</keyword>
<evidence type="ECO:0000256" key="4">
    <source>
        <dbReference type="ARBA" id="ARBA00022475"/>
    </source>
</evidence>
<keyword evidence="5 8" id="KW-0812">Transmembrane</keyword>
<dbReference type="InterPro" id="IPR004776">
    <property type="entry name" value="Mem_transp_PIN-like"/>
</dbReference>
<feature type="transmembrane region" description="Helical" evidence="8">
    <location>
        <begin position="67"/>
        <end position="87"/>
    </location>
</feature>
<dbReference type="AlphaFoldDB" id="A0AAX3BCS0"/>
<feature type="transmembrane region" description="Helical" evidence="8">
    <location>
        <begin position="257"/>
        <end position="275"/>
    </location>
</feature>
<organism evidence="9 10">
    <name type="scientific">Thermospira aquatica</name>
    <dbReference type="NCBI Taxonomy" id="2828656"/>
    <lineage>
        <taxon>Bacteria</taxon>
        <taxon>Pseudomonadati</taxon>
        <taxon>Spirochaetota</taxon>
        <taxon>Spirochaetia</taxon>
        <taxon>Brevinematales</taxon>
        <taxon>Thermospiraceae</taxon>
        <taxon>Thermospira</taxon>
    </lineage>
</organism>
<dbReference type="Gene3D" id="1.20.1530.20">
    <property type="match status" value="1"/>
</dbReference>
<feature type="transmembrane region" description="Helical" evidence="8">
    <location>
        <begin position="162"/>
        <end position="180"/>
    </location>
</feature>
<dbReference type="PANTHER" id="PTHR36838">
    <property type="entry name" value="AUXIN EFFLUX CARRIER FAMILY PROTEIN"/>
    <property type="match status" value="1"/>
</dbReference>
<name>A0AAX3BCS0_9SPIR</name>
<accession>A0AAX3BCS0</accession>
<reference evidence="9" key="2">
    <citation type="submission" date="2022-06" db="EMBL/GenBank/DDBJ databases">
        <title>Thermospira aquatica gen. nov., sp. nov.</title>
        <authorList>
            <person name="Ben Ali Gam Z."/>
            <person name="Labat M."/>
        </authorList>
    </citation>
    <scope>NUCLEOTIDE SEQUENCE</scope>
    <source>
        <strain evidence="9">F1F22</strain>
    </source>
</reference>
<evidence type="ECO:0000256" key="7">
    <source>
        <dbReference type="ARBA" id="ARBA00023136"/>
    </source>
</evidence>
<evidence type="ECO:0000256" key="2">
    <source>
        <dbReference type="ARBA" id="ARBA00010145"/>
    </source>
</evidence>
<evidence type="ECO:0000256" key="1">
    <source>
        <dbReference type="ARBA" id="ARBA00004651"/>
    </source>
</evidence>
<sequence>MIFWKTLEAVGVFVGLGVVGFFLLARKTIAREALSTLSFLSLDLAVPALVFYDMMNQFSPGRYPLWWVYPLVWVGSFVFLMFLGRIASLFFPSEYRREVFVSLVYPNAIFIPLILLPVLFPENSGITVELFLFTMLFSFFLFPLFGVVYGAKPSQSPTKRRFLPPLVVILVGSLLIHYAGLRSWVPEFLVDLARRIGALSIPLLLFVIGGNVYLDREKGLVLPVGILLRFVLIKNVLFPLVHLGFVSVLPIPPMLKFLVFLQSALPPVTALPVLVERYGGKREVVQAFFLWSVIGMIASLPVALWLYDSIGGF</sequence>
<keyword evidence="7 8" id="KW-0472">Membrane</keyword>
<evidence type="ECO:0000313" key="9">
    <source>
        <dbReference type="EMBL" id="URA10056.1"/>
    </source>
</evidence>
<dbReference type="PANTHER" id="PTHR36838:SF3">
    <property type="entry name" value="TRANSPORTER AUXIN EFFLUX CARRIER EC FAMILY"/>
    <property type="match status" value="1"/>
</dbReference>
<evidence type="ECO:0000256" key="8">
    <source>
        <dbReference type="SAM" id="Phobius"/>
    </source>
</evidence>
<feature type="transmembrane region" description="Helical" evidence="8">
    <location>
        <begin position="126"/>
        <end position="150"/>
    </location>
</feature>
<feature type="transmembrane region" description="Helical" evidence="8">
    <location>
        <begin position="226"/>
        <end position="251"/>
    </location>
</feature>
<dbReference type="GO" id="GO:0055085">
    <property type="term" value="P:transmembrane transport"/>
    <property type="evidence" value="ECO:0007669"/>
    <property type="project" value="InterPro"/>
</dbReference>
<feature type="transmembrane region" description="Helical" evidence="8">
    <location>
        <begin position="6"/>
        <end position="25"/>
    </location>
</feature>
<comment type="similarity">
    <text evidence="2">Belongs to the auxin efflux carrier (TC 2.A.69) family.</text>
</comment>
<evidence type="ECO:0000256" key="3">
    <source>
        <dbReference type="ARBA" id="ARBA00022448"/>
    </source>
</evidence>
<dbReference type="InterPro" id="IPR038770">
    <property type="entry name" value="Na+/solute_symporter_sf"/>
</dbReference>
<comment type="subcellular location">
    <subcellularLocation>
        <location evidence="1">Cell membrane</location>
        <topology evidence="1">Multi-pass membrane protein</topology>
    </subcellularLocation>
</comment>
<dbReference type="KEGG" id="taqu:KDW03_11320"/>
<keyword evidence="6 8" id="KW-1133">Transmembrane helix</keyword>
<proteinExistence type="inferred from homology"/>
<dbReference type="Pfam" id="PF03547">
    <property type="entry name" value="Mem_trans"/>
    <property type="match status" value="2"/>
</dbReference>
<keyword evidence="4" id="KW-1003">Cell membrane</keyword>
<reference evidence="9" key="1">
    <citation type="submission" date="2021-04" db="EMBL/GenBank/DDBJ databases">
        <authorList>
            <person name="Postec A."/>
        </authorList>
    </citation>
    <scope>NUCLEOTIDE SEQUENCE</scope>
    <source>
        <strain evidence="9">F1F22</strain>
    </source>
</reference>
<dbReference type="GO" id="GO:0005886">
    <property type="term" value="C:plasma membrane"/>
    <property type="evidence" value="ECO:0007669"/>
    <property type="project" value="UniProtKB-SubCell"/>
</dbReference>